<protein>
    <recommendedName>
        <fullName evidence="4">Surface-anchored protein</fullName>
    </recommendedName>
</protein>
<feature type="signal peptide" evidence="1">
    <location>
        <begin position="1"/>
        <end position="23"/>
    </location>
</feature>
<sequence length="479" mass="49543">MTVAATAAALLAGMAIGAAPAAAAEKVVLSQGHTDAVDVHYENGALSLEVHDDTVEPSVMRDPADVTFHALPASAVQVPDIPQYSFLGEPGATVWLLPQVQDPNLLWPGWNTTTLPGGVFAGDSVKLSLVDVDGPGDVWVFMSDAIGMPLHKFRTDDGLPDALDVPVHTHAHANWAFSATGTYTLRFQADATLTDGTKLSTGPVDYTFLVGDGTDPDLQLDVYGLADSYRPGQQVNLVAMTDVETDLDHFHWFSKCPGAADFAVVSGELTFSYQFTATADLDGCQYKAVLYDDDHRAVAEADPVTLVVEEEGNPGDPGSSQSITATIRETDGALVLSVDPDDRTVNLPPATVGASGDRLETSGALRPVTVTDTRATRPGWNASGSVSDFAANAGGGFAGRYLGWTPQVLGQAQGQGVVAGPVAAPGFTTGNGLSRGAVLGAAPAGSGRGTAQLGAELRLELPSETAAGQYAATLTLTAI</sequence>
<evidence type="ECO:0008006" key="4">
    <source>
        <dbReference type="Google" id="ProtNLM"/>
    </source>
</evidence>
<proteinExistence type="predicted"/>
<reference evidence="2 3" key="1">
    <citation type="submission" date="2021-01" db="EMBL/GenBank/DDBJ databases">
        <title>Whole genome shotgun sequence of Asanoa siamensis NBRC 107932.</title>
        <authorList>
            <person name="Komaki H."/>
            <person name="Tamura T."/>
        </authorList>
    </citation>
    <scope>NUCLEOTIDE SEQUENCE [LARGE SCALE GENOMIC DNA]</scope>
    <source>
        <strain evidence="2 3">NBRC 107932</strain>
    </source>
</reference>
<evidence type="ECO:0000313" key="2">
    <source>
        <dbReference type="EMBL" id="GIF74599.1"/>
    </source>
</evidence>
<gene>
    <name evidence="2" type="ORF">Asi02nite_41170</name>
</gene>
<feature type="chain" id="PRO_5046536952" description="Surface-anchored protein" evidence="1">
    <location>
        <begin position="24"/>
        <end position="479"/>
    </location>
</feature>
<dbReference type="InterPro" id="IPR022435">
    <property type="entry name" value="Surface-anchored_actinobac"/>
</dbReference>
<accession>A0ABQ4CTI2</accession>
<name>A0ABQ4CTI2_9ACTN</name>
<keyword evidence="1" id="KW-0732">Signal</keyword>
<comment type="caution">
    <text evidence="2">The sequence shown here is derived from an EMBL/GenBank/DDBJ whole genome shotgun (WGS) entry which is preliminary data.</text>
</comment>
<dbReference type="NCBIfam" id="TIGR03769">
    <property type="entry name" value="P_ac_wall_RPT"/>
    <property type="match status" value="1"/>
</dbReference>
<organism evidence="2 3">
    <name type="scientific">Asanoa siamensis</name>
    <dbReference type="NCBI Taxonomy" id="926357"/>
    <lineage>
        <taxon>Bacteria</taxon>
        <taxon>Bacillati</taxon>
        <taxon>Actinomycetota</taxon>
        <taxon>Actinomycetes</taxon>
        <taxon>Micromonosporales</taxon>
        <taxon>Micromonosporaceae</taxon>
        <taxon>Asanoa</taxon>
    </lineage>
</organism>
<dbReference type="Proteomes" id="UP000604117">
    <property type="component" value="Unassembled WGS sequence"/>
</dbReference>
<evidence type="ECO:0000313" key="3">
    <source>
        <dbReference type="Proteomes" id="UP000604117"/>
    </source>
</evidence>
<dbReference type="EMBL" id="BONE01000033">
    <property type="protein sequence ID" value="GIF74599.1"/>
    <property type="molecule type" value="Genomic_DNA"/>
</dbReference>
<evidence type="ECO:0000256" key="1">
    <source>
        <dbReference type="SAM" id="SignalP"/>
    </source>
</evidence>
<keyword evidence="3" id="KW-1185">Reference proteome</keyword>
<dbReference type="NCBIfam" id="NF038134">
    <property type="entry name" value="choice_anch_M"/>
    <property type="match status" value="1"/>
</dbReference>